<feature type="compositionally biased region" description="Low complexity" evidence="1">
    <location>
        <begin position="209"/>
        <end position="218"/>
    </location>
</feature>
<name>A0A915M335_MELJA</name>
<sequence length="267" mass="29141">MQTSTRISTAQAIYFMPGGSSTESEGGRLHLQKLTKVEQQKTLKAKKQPTTPTVNSTTLIHVTPRRSTPKQRIRREHSASITIPPRSVLSATDFSLRYTPPAVITEGLSSSVFAGSKFTDSPSAKSLPLPPSQWLSPSAFSENKMAANNVKDDNLTKTPTKFFVPTTERDRNGSSGGIRMHPLHLIAATTMSSIIYNNTLIIMTESDSSSTSLSSLTPSEEEHVAKDIKRKESEDVQTSEKVDQETISHGSDSTADDERVFEVNSGD</sequence>
<feature type="region of interest" description="Disordered" evidence="1">
    <location>
        <begin position="209"/>
        <end position="267"/>
    </location>
</feature>
<evidence type="ECO:0000313" key="2">
    <source>
        <dbReference type="Proteomes" id="UP000887561"/>
    </source>
</evidence>
<reference evidence="3" key="1">
    <citation type="submission" date="2022-11" db="UniProtKB">
        <authorList>
            <consortium name="WormBaseParasite"/>
        </authorList>
    </citation>
    <scope>IDENTIFICATION</scope>
</reference>
<protein>
    <submittedName>
        <fullName evidence="3">Uncharacterized protein</fullName>
    </submittedName>
</protein>
<dbReference type="InterPro" id="IPR028322">
    <property type="entry name" value="PNRC-like_rgn"/>
</dbReference>
<dbReference type="Proteomes" id="UP000887561">
    <property type="component" value="Unplaced"/>
</dbReference>
<dbReference type="WBParaSite" id="scaffold2816_cov248.g5472">
    <property type="protein sequence ID" value="scaffold2816_cov248.g5472"/>
    <property type="gene ID" value="scaffold2816_cov248.g5472"/>
</dbReference>
<evidence type="ECO:0000256" key="1">
    <source>
        <dbReference type="SAM" id="MobiDB-lite"/>
    </source>
</evidence>
<accession>A0A915M335</accession>
<dbReference type="Pfam" id="PF15365">
    <property type="entry name" value="PNRC"/>
    <property type="match status" value="1"/>
</dbReference>
<keyword evidence="2" id="KW-1185">Reference proteome</keyword>
<dbReference type="AlphaFoldDB" id="A0A915M335"/>
<feature type="compositionally biased region" description="Basic and acidic residues" evidence="1">
    <location>
        <begin position="220"/>
        <end position="246"/>
    </location>
</feature>
<organism evidence="2 3">
    <name type="scientific">Meloidogyne javanica</name>
    <name type="common">Root-knot nematode worm</name>
    <dbReference type="NCBI Taxonomy" id="6303"/>
    <lineage>
        <taxon>Eukaryota</taxon>
        <taxon>Metazoa</taxon>
        <taxon>Ecdysozoa</taxon>
        <taxon>Nematoda</taxon>
        <taxon>Chromadorea</taxon>
        <taxon>Rhabditida</taxon>
        <taxon>Tylenchina</taxon>
        <taxon>Tylenchomorpha</taxon>
        <taxon>Tylenchoidea</taxon>
        <taxon>Meloidogynidae</taxon>
        <taxon>Meloidogyninae</taxon>
        <taxon>Meloidogyne</taxon>
        <taxon>Meloidogyne incognita group</taxon>
    </lineage>
</organism>
<evidence type="ECO:0000313" key="3">
    <source>
        <dbReference type="WBParaSite" id="scaffold2816_cov248.g5472"/>
    </source>
</evidence>
<dbReference type="GO" id="GO:0016071">
    <property type="term" value="P:mRNA metabolic process"/>
    <property type="evidence" value="ECO:0007669"/>
    <property type="project" value="UniProtKB-ARBA"/>
</dbReference>
<proteinExistence type="predicted"/>